<proteinExistence type="predicted"/>
<evidence type="ECO:0000313" key="3">
    <source>
        <dbReference type="Proteomes" id="UP000276133"/>
    </source>
</evidence>
<dbReference type="STRING" id="10195.A0A3M7P295"/>
<dbReference type="Proteomes" id="UP000276133">
    <property type="component" value="Unassembled WGS sequence"/>
</dbReference>
<protein>
    <submittedName>
        <fullName evidence="2">Uncharacterized protein</fullName>
    </submittedName>
</protein>
<reference evidence="2 3" key="1">
    <citation type="journal article" date="2018" name="Sci. Rep.">
        <title>Genomic signatures of local adaptation to the degree of environmental predictability in rotifers.</title>
        <authorList>
            <person name="Franch-Gras L."/>
            <person name="Hahn C."/>
            <person name="Garcia-Roger E.M."/>
            <person name="Carmona M.J."/>
            <person name="Serra M."/>
            <person name="Gomez A."/>
        </authorList>
    </citation>
    <scope>NUCLEOTIDE SEQUENCE [LARGE SCALE GENOMIC DNA]</scope>
    <source>
        <strain evidence="2">HYR1</strain>
    </source>
</reference>
<comment type="caution">
    <text evidence="2">The sequence shown here is derived from an EMBL/GenBank/DDBJ whole genome shotgun (WGS) entry which is preliminary data.</text>
</comment>
<sequence>MGLQIEKNNILEKYLNLFKGCQVFLESVKKLGLLIAKSFQSIMIISLLFEENPEGCIKFSLMSFASNQNQAISSVEQLKIESFYRSFGTSLFISQSCASLYTVQNSKIWPNSKNQANRISIATTHSINLNYQDYSNDEISHDILKDLMNDRHQNYVPVYHRGVPLWLFNSGKNPHRPVRQLKFTLAEKGTGFILWQDRIDANSEFNLYLTKKHDSSVYNVSSYFDNLSLINEIKREQIESMLVAFKASDKKTTVFMRFDLNPETIKFYEFYKRLIKNVAIDTKMRTKSLPVGYNNSSSLNRIKRSQQAKNNVNFYNYDYNLLEGASSTIRNKSKRQSCQIVSEPKERVRPKRISKNDISNPCNYKHVISLKASDKNSYYTLSKLLPSSSSRSSCSSKFGESKSESAKSCSVSSSATSSAMSSPISPSINCMSSEYLIQESSRSSLNPDVLNDQSSSSLSDSSLSTILPPFIGVSNGTKFFEMNSYNYKISRQRTY</sequence>
<name>A0A3M7P295_BRAPC</name>
<dbReference type="AlphaFoldDB" id="A0A3M7P295"/>
<evidence type="ECO:0000256" key="1">
    <source>
        <dbReference type="SAM" id="MobiDB-lite"/>
    </source>
</evidence>
<feature type="region of interest" description="Disordered" evidence="1">
    <location>
        <begin position="333"/>
        <end position="357"/>
    </location>
</feature>
<dbReference type="EMBL" id="REGN01014312">
    <property type="protein sequence ID" value="RMZ92784.1"/>
    <property type="molecule type" value="Genomic_DNA"/>
</dbReference>
<gene>
    <name evidence="2" type="ORF">BpHYR1_029527</name>
</gene>
<keyword evidence="3" id="KW-1185">Reference proteome</keyword>
<evidence type="ECO:0000313" key="2">
    <source>
        <dbReference type="EMBL" id="RMZ92784.1"/>
    </source>
</evidence>
<organism evidence="2 3">
    <name type="scientific">Brachionus plicatilis</name>
    <name type="common">Marine rotifer</name>
    <name type="synonym">Brachionus muelleri</name>
    <dbReference type="NCBI Taxonomy" id="10195"/>
    <lineage>
        <taxon>Eukaryota</taxon>
        <taxon>Metazoa</taxon>
        <taxon>Spiralia</taxon>
        <taxon>Gnathifera</taxon>
        <taxon>Rotifera</taxon>
        <taxon>Eurotatoria</taxon>
        <taxon>Monogononta</taxon>
        <taxon>Pseudotrocha</taxon>
        <taxon>Ploima</taxon>
        <taxon>Brachionidae</taxon>
        <taxon>Brachionus</taxon>
    </lineage>
</organism>
<accession>A0A3M7P295</accession>
<dbReference type="OrthoDB" id="10021476at2759"/>